<feature type="signal peptide" evidence="2">
    <location>
        <begin position="1"/>
        <end position="22"/>
    </location>
</feature>
<dbReference type="NCBIfam" id="TIGR04183">
    <property type="entry name" value="Por_Secre_tail"/>
    <property type="match status" value="1"/>
</dbReference>
<dbReference type="PANTHER" id="PTHR36220:SF1">
    <property type="entry name" value="GAMMA TUBULIN COMPLEX COMPONENT C-TERMINAL DOMAIN-CONTAINING PROTEIN"/>
    <property type="match status" value="1"/>
</dbReference>
<feature type="chain" id="PRO_5011766971" evidence="2">
    <location>
        <begin position="23"/>
        <end position="492"/>
    </location>
</feature>
<proteinExistence type="predicted"/>
<evidence type="ECO:0000313" key="4">
    <source>
        <dbReference type="EMBL" id="SFB08549.1"/>
    </source>
</evidence>
<protein>
    <submittedName>
        <fullName evidence="4">Por secretion system C-terminal sorting domain-containing protein</fullName>
    </submittedName>
</protein>
<dbReference type="InterPro" id="IPR015943">
    <property type="entry name" value="WD40/YVTN_repeat-like_dom_sf"/>
</dbReference>
<sequence length="492" mass="51778">MKIKLLFIASFVFSFFTTSLNAQTQLGTDINGELAGDESGSRVSISRDGTTLAIGAYKNDGNGNSSGHARIYRYNGTNWIKLGADLDGEAAVDQFGIGISLSDDGNIVAIGSNQNSQSAPASGHVRIYSYNGTEWVQLGADIDGLPHAENLSVPALSADGTIVAIGALNHDGTGDGIGRVVVYNYDGSQWVQMGNNIYGEANADFSGESVSIAANGLRLAIGATGNDDNGSSSGQVRVYDYNGTNWVQTGNDINGEGISDFSGYVSFSGDGTTLAVGARFNNGNGVDSGQVKVYRYNGTNWVRIGNNIYGEAAGDALGSSVSLSFDGTILAAGAPRNNGNGTRSGSTRIYQYNGTNWIQRGIDINGEAADDYSGFGVSLSSNGTRVAIGALLNDGNGTDSGHVRVYNLSAILSSDSFVLENFKIFPNPTSEKVIITLQENLQLEKVTIYNTLGQFIKTEKNNIINVTGFAKGSYFFEIITNKGKATKTIVIQ</sequence>
<dbReference type="InterPro" id="IPR013517">
    <property type="entry name" value="FG-GAP"/>
</dbReference>
<dbReference type="Gene3D" id="2.130.10.10">
    <property type="entry name" value="YVTN repeat-like/Quinoprotein amine dehydrogenase"/>
    <property type="match status" value="1"/>
</dbReference>
<dbReference type="PANTHER" id="PTHR36220">
    <property type="entry name" value="UNNAMED PRODUCT"/>
    <property type="match status" value="1"/>
</dbReference>
<evidence type="ECO:0000313" key="5">
    <source>
        <dbReference type="Proteomes" id="UP000199604"/>
    </source>
</evidence>
<keyword evidence="5" id="KW-1185">Reference proteome</keyword>
<evidence type="ECO:0000256" key="2">
    <source>
        <dbReference type="SAM" id="SignalP"/>
    </source>
</evidence>
<gene>
    <name evidence="4" type="ORF">SAMN05660845_1521</name>
</gene>
<dbReference type="InterPro" id="IPR011043">
    <property type="entry name" value="Gal_Oxase/kelch_b-propeller"/>
</dbReference>
<evidence type="ECO:0000256" key="1">
    <source>
        <dbReference type="ARBA" id="ARBA00022729"/>
    </source>
</evidence>
<reference evidence="5" key="1">
    <citation type="submission" date="2016-10" db="EMBL/GenBank/DDBJ databases">
        <authorList>
            <person name="Varghese N."/>
            <person name="Submissions S."/>
        </authorList>
    </citation>
    <scope>NUCLEOTIDE SEQUENCE [LARGE SCALE GENOMIC DNA]</scope>
    <source>
        <strain evidence="5">DSM 21789</strain>
    </source>
</reference>
<organism evidence="4 5">
    <name type="scientific">Flavobacterium swingsii</name>
    <dbReference type="NCBI Taxonomy" id="498292"/>
    <lineage>
        <taxon>Bacteria</taxon>
        <taxon>Pseudomonadati</taxon>
        <taxon>Bacteroidota</taxon>
        <taxon>Flavobacteriia</taxon>
        <taxon>Flavobacteriales</taxon>
        <taxon>Flavobacteriaceae</taxon>
        <taxon>Flavobacterium</taxon>
    </lineage>
</organism>
<dbReference type="Pfam" id="PF18962">
    <property type="entry name" value="Por_Secre_tail"/>
    <property type="match status" value="1"/>
</dbReference>
<dbReference type="Pfam" id="PF14312">
    <property type="entry name" value="FG-GAP_2"/>
    <property type="match status" value="1"/>
</dbReference>
<dbReference type="Proteomes" id="UP000199604">
    <property type="component" value="Unassembled WGS sequence"/>
</dbReference>
<name>A0A1I0Y5I5_9FLAO</name>
<dbReference type="InterPro" id="IPR026444">
    <property type="entry name" value="Secre_tail"/>
</dbReference>
<dbReference type="EMBL" id="FOJT01000004">
    <property type="protein sequence ID" value="SFB08549.1"/>
    <property type="molecule type" value="Genomic_DNA"/>
</dbReference>
<dbReference type="OrthoDB" id="1403372at2"/>
<accession>A0A1I0Y5I5</accession>
<dbReference type="AlphaFoldDB" id="A0A1I0Y5I5"/>
<dbReference type="RefSeq" id="WP_143076473.1">
    <property type="nucleotide sequence ID" value="NZ_FOJT01000004.1"/>
</dbReference>
<evidence type="ECO:0000259" key="3">
    <source>
        <dbReference type="Pfam" id="PF18962"/>
    </source>
</evidence>
<feature type="domain" description="Secretion system C-terminal sorting" evidence="3">
    <location>
        <begin position="424"/>
        <end position="491"/>
    </location>
</feature>
<keyword evidence="1 2" id="KW-0732">Signal</keyword>
<dbReference type="STRING" id="498292.SAMN05660845_1521"/>
<dbReference type="SUPFAM" id="SSF50965">
    <property type="entry name" value="Galactose oxidase, central domain"/>
    <property type="match status" value="2"/>
</dbReference>